<dbReference type="AlphaFoldDB" id="A0A2P4Y2B8"/>
<dbReference type="OrthoDB" id="123859at2759"/>
<accession>A0A2P4Y2B8</accession>
<evidence type="ECO:0000313" key="2">
    <source>
        <dbReference type="Proteomes" id="UP000237271"/>
    </source>
</evidence>
<dbReference type="EMBL" id="NCKW01006383">
    <property type="protein sequence ID" value="POM71963.1"/>
    <property type="molecule type" value="Genomic_DNA"/>
</dbReference>
<sequence>MNPWLGQMQQGRTNNPKFHKTIFANFPSNSKVTDPDVLVLVEKLIKVVGKPKRIVKYLQENTVNVMLVTCRTGNRVIIRDVHILVRRLKSKARGSDTVDMQIEAVLRKFCQNRDYTASVFTVDFNMTQTNTLQTRQMRRFFEAFLKFDGRLDTRDELVKIQALQFYDGRHFGHGKYV</sequence>
<evidence type="ECO:0000313" key="1">
    <source>
        <dbReference type="EMBL" id="POM71963.1"/>
    </source>
</evidence>
<name>A0A2P4Y2B8_9STRA</name>
<protein>
    <submittedName>
        <fullName evidence="1">Uncharacterized protein</fullName>
    </submittedName>
</protein>
<organism evidence="1 2">
    <name type="scientific">Phytophthora palmivora</name>
    <dbReference type="NCBI Taxonomy" id="4796"/>
    <lineage>
        <taxon>Eukaryota</taxon>
        <taxon>Sar</taxon>
        <taxon>Stramenopiles</taxon>
        <taxon>Oomycota</taxon>
        <taxon>Peronosporomycetes</taxon>
        <taxon>Peronosporales</taxon>
        <taxon>Peronosporaceae</taxon>
        <taxon>Phytophthora</taxon>
    </lineage>
</organism>
<comment type="caution">
    <text evidence="1">The sequence shown here is derived from an EMBL/GenBank/DDBJ whole genome shotgun (WGS) entry which is preliminary data.</text>
</comment>
<proteinExistence type="predicted"/>
<keyword evidence="2" id="KW-1185">Reference proteome</keyword>
<dbReference type="Proteomes" id="UP000237271">
    <property type="component" value="Unassembled WGS sequence"/>
</dbReference>
<gene>
    <name evidence="1" type="ORF">PHPALM_11396</name>
</gene>
<reference evidence="1 2" key="1">
    <citation type="journal article" date="2017" name="Genome Biol. Evol.">
        <title>Phytophthora megakarya and P. palmivora, closely related causal agents of cacao black pod rot, underwent increases in genome sizes and gene numbers by different mechanisms.</title>
        <authorList>
            <person name="Ali S.S."/>
            <person name="Shao J."/>
            <person name="Lary D.J."/>
            <person name="Kronmiller B."/>
            <person name="Shen D."/>
            <person name="Strem M.D."/>
            <person name="Amoako-Attah I."/>
            <person name="Akrofi A.Y."/>
            <person name="Begoude B.A."/>
            <person name="Ten Hoopen G.M."/>
            <person name="Coulibaly K."/>
            <person name="Kebe B.I."/>
            <person name="Melnick R.L."/>
            <person name="Guiltinan M.J."/>
            <person name="Tyler B.M."/>
            <person name="Meinhardt L.W."/>
            <person name="Bailey B.A."/>
        </authorList>
    </citation>
    <scope>NUCLEOTIDE SEQUENCE [LARGE SCALE GENOMIC DNA]</scope>
    <source>
        <strain evidence="2">sbr112.9</strain>
    </source>
</reference>